<reference evidence="2" key="1">
    <citation type="journal article" date="2013" name="Nature">
        <title>Draft genome of the wheat A-genome progenitor Triticum urartu.</title>
        <authorList>
            <person name="Ling H.Q."/>
            <person name="Zhao S."/>
            <person name="Liu D."/>
            <person name="Wang J."/>
            <person name="Sun H."/>
            <person name="Zhang C."/>
            <person name="Fan H."/>
            <person name="Li D."/>
            <person name="Dong L."/>
            <person name="Tao Y."/>
            <person name="Gao C."/>
            <person name="Wu H."/>
            <person name="Li Y."/>
            <person name="Cui Y."/>
            <person name="Guo X."/>
            <person name="Zheng S."/>
            <person name="Wang B."/>
            <person name="Yu K."/>
            <person name="Liang Q."/>
            <person name="Yang W."/>
            <person name="Lou X."/>
            <person name="Chen J."/>
            <person name="Feng M."/>
            <person name="Jian J."/>
            <person name="Zhang X."/>
            <person name="Luo G."/>
            <person name="Jiang Y."/>
            <person name="Liu J."/>
            <person name="Wang Z."/>
            <person name="Sha Y."/>
            <person name="Zhang B."/>
            <person name="Wu H."/>
            <person name="Tang D."/>
            <person name="Shen Q."/>
            <person name="Xue P."/>
            <person name="Zou S."/>
            <person name="Wang X."/>
            <person name="Liu X."/>
            <person name="Wang F."/>
            <person name="Yang Y."/>
            <person name="An X."/>
            <person name="Dong Z."/>
            <person name="Zhang K."/>
            <person name="Zhang X."/>
            <person name="Luo M.C."/>
            <person name="Dvorak J."/>
            <person name="Tong Y."/>
            <person name="Wang J."/>
            <person name="Yang H."/>
            <person name="Li Z."/>
            <person name="Wang D."/>
            <person name="Zhang A."/>
            <person name="Wang J."/>
        </authorList>
    </citation>
    <scope>NUCLEOTIDE SEQUENCE</scope>
    <source>
        <strain evidence="2">cv. G1812</strain>
    </source>
</reference>
<dbReference type="Gramene" id="TuG1812G0400001419.01.T01">
    <property type="protein sequence ID" value="TuG1812G0400001419.01.T01"/>
    <property type="gene ID" value="TuG1812G0400001419.01"/>
</dbReference>
<proteinExistence type="predicted"/>
<dbReference type="AlphaFoldDB" id="A0A8R7U4W9"/>
<evidence type="ECO:0000313" key="2">
    <source>
        <dbReference type="Proteomes" id="UP000015106"/>
    </source>
</evidence>
<reference evidence="1" key="3">
    <citation type="submission" date="2022-06" db="UniProtKB">
        <authorList>
            <consortium name="EnsemblPlants"/>
        </authorList>
    </citation>
    <scope>IDENTIFICATION</scope>
</reference>
<dbReference type="EnsemblPlants" id="TuG1812G0400001419.01.T01">
    <property type="protein sequence ID" value="TuG1812G0400001419.01.T01"/>
    <property type="gene ID" value="TuG1812G0400001419.01"/>
</dbReference>
<organism evidence="1 2">
    <name type="scientific">Triticum urartu</name>
    <name type="common">Red wild einkorn</name>
    <name type="synonym">Crithodium urartu</name>
    <dbReference type="NCBI Taxonomy" id="4572"/>
    <lineage>
        <taxon>Eukaryota</taxon>
        <taxon>Viridiplantae</taxon>
        <taxon>Streptophyta</taxon>
        <taxon>Embryophyta</taxon>
        <taxon>Tracheophyta</taxon>
        <taxon>Spermatophyta</taxon>
        <taxon>Magnoliopsida</taxon>
        <taxon>Liliopsida</taxon>
        <taxon>Poales</taxon>
        <taxon>Poaceae</taxon>
        <taxon>BOP clade</taxon>
        <taxon>Pooideae</taxon>
        <taxon>Triticodae</taxon>
        <taxon>Triticeae</taxon>
        <taxon>Triticinae</taxon>
        <taxon>Triticum</taxon>
    </lineage>
</organism>
<keyword evidence="2" id="KW-1185">Reference proteome</keyword>
<dbReference type="Proteomes" id="UP000015106">
    <property type="component" value="Chromosome 4"/>
</dbReference>
<protein>
    <submittedName>
        <fullName evidence="1">Uncharacterized protein</fullName>
    </submittedName>
</protein>
<name>A0A8R7U4W9_TRIUA</name>
<reference evidence="1" key="2">
    <citation type="submission" date="2018-03" db="EMBL/GenBank/DDBJ databases">
        <title>The Triticum urartu genome reveals the dynamic nature of wheat genome evolution.</title>
        <authorList>
            <person name="Ling H."/>
            <person name="Ma B."/>
            <person name="Shi X."/>
            <person name="Liu H."/>
            <person name="Dong L."/>
            <person name="Sun H."/>
            <person name="Cao Y."/>
            <person name="Gao Q."/>
            <person name="Zheng S."/>
            <person name="Li Y."/>
            <person name="Yu Y."/>
            <person name="Du H."/>
            <person name="Qi M."/>
            <person name="Li Y."/>
            <person name="Yu H."/>
            <person name="Cui Y."/>
            <person name="Wang N."/>
            <person name="Chen C."/>
            <person name="Wu H."/>
            <person name="Zhao Y."/>
            <person name="Zhang J."/>
            <person name="Li Y."/>
            <person name="Zhou W."/>
            <person name="Zhang B."/>
            <person name="Hu W."/>
            <person name="Eijk M."/>
            <person name="Tang J."/>
            <person name="Witsenboer H."/>
            <person name="Zhao S."/>
            <person name="Li Z."/>
            <person name="Zhang A."/>
            <person name="Wang D."/>
            <person name="Liang C."/>
        </authorList>
    </citation>
    <scope>NUCLEOTIDE SEQUENCE [LARGE SCALE GENOMIC DNA]</scope>
    <source>
        <strain evidence="1">cv. G1812</strain>
    </source>
</reference>
<accession>A0A8R7U4W9</accession>
<sequence>MTTSRSIVSGLMSIKCHEKFKNCMGRVKATSRLGSPRNANMNSLFATHMLSQLGSQLGGRQYIFPLSQIKYFDTQDWILRHYFKSIY</sequence>
<evidence type="ECO:0000313" key="1">
    <source>
        <dbReference type="EnsemblPlants" id="TuG1812G0400001419.01.T01"/>
    </source>
</evidence>